<dbReference type="EMBL" id="BQOB01000001">
    <property type="protein sequence ID" value="GKH83550.1"/>
    <property type="molecule type" value="Genomic_DNA"/>
</dbReference>
<protein>
    <submittedName>
        <fullName evidence="1">Uncharacterized protein</fullName>
    </submittedName>
</protein>
<gene>
    <name evidence="1" type="ORF">CE91St7_44340</name>
</gene>
<organism evidence="1 2">
    <name type="scientific">Phocaeicola dorei</name>
    <dbReference type="NCBI Taxonomy" id="357276"/>
    <lineage>
        <taxon>Bacteria</taxon>
        <taxon>Pseudomonadati</taxon>
        <taxon>Bacteroidota</taxon>
        <taxon>Bacteroidia</taxon>
        <taxon>Bacteroidales</taxon>
        <taxon>Bacteroidaceae</taxon>
        <taxon>Phocaeicola</taxon>
    </lineage>
</organism>
<dbReference type="AlphaFoldDB" id="A0AA37NPP1"/>
<dbReference type="Proteomes" id="UP001055104">
    <property type="component" value="Unassembled WGS sequence"/>
</dbReference>
<sequence>MRTYRVSDGMELIADKEKWGGNLTVVQFESDTVKKSTGTHVCKKGCMCRAASWGVTPGCRDT</sequence>
<evidence type="ECO:0000313" key="2">
    <source>
        <dbReference type="Proteomes" id="UP001055104"/>
    </source>
</evidence>
<reference evidence="1" key="1">
    <citation type="submission" date="2022-01" db="EMBL/GenBank/DDBJ databases">
        <title>Novel bile acid biosynthetic pathways are enriched in the microbiome of centenarians.</title>
        <authorList>
            <person name="Sato Y."/>
            <person name="Atarashi K."/>
            <person name="Plichta R.D."/>
            <person name="Arai Y."/>
            <person name="Sasajima S."/>
            <person name="Kearney M.S."/>
            <person name="Suda W."/>
            <person name="Takeshita K."/>
            <person name="Sasaki T."/>
            <person name="Okamoto S."/>
            <person name="Skelly N.A."/>
            <person name="Okamura Y."/>
            <person name="Vlamakis H."/>
            <person name="Li Y."/>
            <person name="Tanoue T."/>
            <person name="Takei H."/>
            <person name="Nittono H."/>
            <person name="Narushima S."/>
            <person name="Irie J."/>
            <person name="Itoh H."/>
            <person name="Moriya K."/>
            <person name="Sugiura Y."/>
            <person name="Suematsu M."/>
            <person name="Moritoki N."/>
            <person name="Shibata S."/>
            <person name="Littman R.D."/>
            <person name="Fischbach A.M."/>
            <person name="Uwamino Y."/>
            <person name="Inoue T."/>
            <person name="Honda A."/>
            <person name="Hattori M."/>
            <person name="Murai T."/>
            <person name="Xavier J.R."/>
            <person name="Hirose N."/>
            <person name="Honda K."/>
        </authorList>
    </citation>
    <scope>NUCLEOTIDE SEQUENCE</scope>
    <source>
        <strain evidence="1">CE91-St7</strain>
    </source>
</reference>
<accession>A0AA37NPP1</accession>
<comment type="caution">
    <text evidence="1">The sequence shown here is derived from an EMBL/GenBank/DDBJ whole genome shotgun (WGS) entry which is preliminary data.</text>
</comment>
<evidence type="ECO:0000313" key="1">
    <source>
        <dbReference type="EMBL" id="GKH83550.1"/>
    </source>
</evidence>
<name>A0AA37NPP1_9BACT</name>
<proteinExistence type="predicted"/>